<dbReference type="Proteomes" id="UP000262969">
    <property type="component" value="Unassembled WGS sequence"/>
</dbReference>
<accession>A0A3D2X7S1</accession>
<proteinExistence type="predicted"/>
<comment type="caution">
    <text evidence="2">The sequence shown here is derived from an EMBL/GenBank/DDBJ whole genome shotgun (WGS) entry which is preliminary data.</text>
</comment>
<organism evidence="2 3">
    <name type="scientific">Lachnoclostridium phytofermentans</name>
    <dbReference type="NCBI Taxonomy" id="66219"/>
    <lineage>
        <taxon>Bacteria</taxon>
        <taxon>Bacillati</taxon>
        <taxon>Bacillota</taxon>
        <taxon>Clostridia</taxon>
        <taxon>Lachnospirales</taxon>
        <taxon>Lachnospiraceae</taxon>
    </lineage>
</organism>
<dbReference type="PROSITE" id="PS51257">
    <property type="entry name" value="PROKAR_LIPOPROTEIN"/>
    <property type="match status" value="1"/>
</dbReference>
<evidence type="ECO:0000259" key="1">
    <source>
        <dbReference type="SMART" id="SM00635"/>
    </source>
</evidence>
<gene>
    <name evidence="2" type="ORF">DHW61_12465</name>
</gene>
<feature type="non-terminal residue" evidence="2">
    <location>
        <position position="249"/>
    </location>
</feature>
<dbReference type="Pfam" id="PF02368">
    <property type="entry name" value="Big_2"/>
    <property type="match status" value="2"/>
</dbReference>
<dbReference type="SUPFAM" id="SSF49373">
    <property type="entry name" value="Invasin/intimin cell-adhesion fragments"/>
    <property type="match status" value="2"/>
</dbReference>
<reference evidence="2 3" key="1">
    <citation type="journal article" date="2018" name="Nat. Biotechnol.">
        <title>A standardized bacterial taxonomy based on genome phylogeny substantially revises the tree of life.</title>
        <authorList>
            <person name="Parks D.H."/>
            <person name="Chuvochina M."/>
            <person name="Waite D.W."/>
            <person name="Rinke C."/>
            <person name="Skarshewski A."/>
            <person name="Chaumeil P.A."/>
            <person name="Hugenholtz P."/>
        </authorList>
    </citation>
    <scope>NUCLEOTIDE SEQUENCE [LARGE SCALE GENOMIC DNA]</scope>
    <source>
        <strain evidence="2">UBA11728</strain>
    </source>
</reference>
<evidence type="ECO:0000313" key="3">
    <source>
        <dbReference type="Proteomes" id="UP000262969"/>
    </source>
</evidence>
<protein>
    <recommendedName>
        <fullName evidence="1">BIG2 domain-containing protein</fullName>
    </recommendedName>
</protein>
<feature type="domain" description="BIG2" evidence="1">
    <location>
        <begin position="128"/>
        <end position="199"/>
    </location>
</feature>
<dbReference type="Gene3D" id="2.60.40.1080">
    <property type="match status" value="2"/>
</dbReference>
<dbReference type="InterPro" id="IPR008964">
    <property type="entry name" value="Invasin/intimin_cell_adhesion"/>
</dbReference>
<name>A0A3D2X7S1_9FIRM</name>
<sequence length="249" mass="27825">MKSTTIKKWHRLFQSSLYKNRKKLLLFPLILILSCMIVSNLPFHSFQSENVFAKTTEEITLSNTSVNVIVGDKTKLTINGTKEKVIWSVKDKKIATVSTSGYVKGIKKGTTTVSAKVSGKTFTCKVTVEQPVLSCNSYLGVIDNETTLTVSGTTKKVDWTSSNEKVATVMKSGKVRFLAKGNVVITATVGNQSYNCYCAIYTSNDFRKLTKTEKEVMNKIQLILAENITNRMTAVEKIRFVHDYLVLHT</sequence>
<dbReference type="EMBL" id="DPVV01000421">
    <property type="protein sequence ID" value="HCL03200.1"/>
    <property type="molecule type" value="Genomic_DNA"/>
</dbReference>
<dbReference type="InterPro" id="IPR003343">
    <property type="entry name" value="Big_2"/>
</dbReference>
<dbReference type="SMART" id="SM00635">
    <property type="entry name" value="BID_2"/>
    <property type="match status" value="2"/>
</dbReference>
<dbReference type="AlphaFoldDB" id="A0A3D2X7S1"/>
<feature type="domain" description="BIG2" evidence="1">
    <location>
        <begin position="55"/>
        <end position="127"/>
    </location>
</feature>
<evidence type="ECO:0000313" key="2">
    <source>
        <dbReference type="EMBL" id="HCL03200.1"/>
    </source>
</evidence>